<evidence type="ECO:0000256" key="1">
    <source>
        <dbReference type="ARBA" id="ARBA00022475"/>
    </source>
</evidence>
<keyword evidence="10" id="KW-1185">Reference proteome</keyword>
<protein>
    <submittedName>
        <fullName evidence="9">Glycosyltransferase involved in cell wall biosynthesis</fullName>
    </submittedName>
</protein>
<evidence type="ECO:0000256" key="7">
    <source>
        <dbReference type="ARBA" id="ARBA00023136"/>
    </source>
</evidence>
<sequence length="240" mass="26685">MSVVIPAKDEAGNLPPLLEEIQGQLAGVTFEAIVVDDGSDDGTDAAILALTKELPWLRLVRHEKAAGKSAALRTGVKYAHAPLILMIDGDGQNNPIFLPKMLKMLQDDPDLGLVVGQRLKRHDSALKQRASKLANGLRSWLLGDKTRDTACGLKAIRRELYLDLPFFDTMHRFFPALVLREGWQIAHIDVEDRVRIHGSSKYGVLDRALVGLPDLFGVWWLLSRRRRVPSAQEATIDADR</sequence>
<dbReference type="GO" id="GO:0009103">
    <property type="term" value="P:lipopolysaccharide biosynthetic process"/>
    <property type="evidence" value="ECO:0007669"/>
    <property type="project" value="UniProtKB-KW"/>
</dbReference>
<dbReference type="InterPro" id="IPR029044">
    <property type="entry name" value="Nucleotide-diphossugar_trans"/>
</dbReference>
<feature type="domain" description="Glycosyltransferase 2-like" evidence="8">
    <location>
        <begin position="2"/>
        <end position="161"/>
    </location>
</feature>
<evidence type="ECO:0000256" key="6">
    <source>
        <dbReference type="ARBA" id="ARBA00022989"/>
    </source>
</evidence>
<evidence type="ECO:0000259" key="8">
    <source>
        <dbReference type="Pfam" id="PF00535"/>
    </source>
</evidence>
<dbReference type="AlphaFoldDB" id="A0AAE3VQM2"/>
<dbReference type="EMBL" id="JAUSUL010000002">
    <property type="protein sequence ID" value="MDQ0316342.1"/>
    <property type="molecule type" value="Genomic_DNA"/>
</dbReference>
<dbReference type="SUPFAM" id="SSF53448">
    <property type="entry name" value="Nucleotide-diphospho-sugar transferases"/>
    <property type="match status" value="1"/>
</dbReference>
<name>A0AAE3VQM2_9HYPH</name>
<evidence type="ECO:0000256" key="4">
    <source>
        <dbReference type="ARBA" id="ARBA00022692"/>
    </source>
</evidence>
<keyword evidence="5" id="KW-0448">Lipopolysaccharide biosynthesis</keyword>
<dbReference type="FunFam" id="3.90.550.10:FF:000170">
    <property type="entry name" value="Dolichol-phosphate mannosyltransferase"/>
    <property type="match status" value="1"/>
</dbReference>
<keyword evidence="7" id="KW-0472">Membrane</keyword>
<accession>A0AAE3VQM2</accession>
<dbReference type="PANTHER" id="PTHR48090:SF3">
    <property type="entry name" value="UNDECAPRENYL-PHOSPHATE 4-DEOXY-4-FORMAMIDO-L-ARABINOSE TRANSFERASE"/>
    <property type="match status" value="1"/>
</dbReference>
<evidence type="ECO:0000256" key="2">
    <source>
        <dbReference type="ARBA" id="ARBA00022676"/>
    </source>
</evidence>
<comment type="caution">
    <text evidence="9">The sequence shown here is derived from an EMBL/GenBank/DDBJ whole genome shotgun (WGS) entry which is preliminary data.</text>
</comment>
<keyword evidence="4" id="KW-0812">Transmembrane</keyword>
<dbReference type="Pfam" id="PF00535">
    <property type="entry name" value="Glycos_transf_2"/>
    <property type="match status" value="1"/>
</dbReference>
<dbReference type="Gene3D" id="3.90.550.10">
    <property type="entry name" value="Spore Coat Polysaccharide Biosynthesis Protein SpsA, Chain A"/>
    <property type="match status" value="1"/>
</dbReference>
<dbReference type="GO" id="GO:0099621">
    <property type="term" value="F:undecaprenyl-phosphate 4-deoxy-4-formamido-L-arabinose transferase activity"/>
    <property type="evidence" value="ECO:0007669"/>
    <property type="project" value="TreeGrafter"/>
</dbReference>
<dbReference type="Proteomes" id="UP001229244">
    <property type="component" value="Unassembled WGS sequence"/>
</dbReference>
<evidence type="ECO:0000313" key="10">
    <source>
        <dbReference type="Proteomes" id="UP001229244"/>
    </source>
</evidence>
<evidence type="ECO:0000256" key="3">
    <source>
        <dbReference type="ARBA" id="ARBA00022679"/>
    </source>
</evidence>
<gene>
    <name evidence="9" type="ORF">J2S73_002799</name>
</gene>
<dbReference type="PANTHER" id="PTHR48090">
    <property type="entry name" value="UNDECAPRENYL-PHOSPHATE 4-DEOXY-4-FORMAMIDO-L-ARABINOSE TRANSFERASE-RELATED"/>
    <property type="match status" value="1"/>
</dbReference>
<keyword evidence="2" id="KW-0328">Glycosyltransferase</keyword>
<evidence type="ECO:0000256" key="5">
    <source>
        <dbReference type="ARBA" id="ARBA00022985"/>
    </source>
</evidence>
<organism evidence="9 10">
    <name type="scientific">Amorphus orientalis</name>
    <dbReference type="NCBI Taxonomy" id="649198"/>
    <lineage>
        <taxon>Bacteria</taxon>
        <taxon>Pseudomonadati</taxon>
        <taxon>Pseudomonadota</taxon>
        <taxon>Alphaproteobacteria</taxon>
        <taxon>Hyphomicrobiales</taxon>
        <taxon>Amorphaceae</taxon>
        <taxon>Amorphus</taxon>
    </lineage>
</organism>
<reference evidence="9" key="1">
    <citation type="submission" date="2023-07" db="EMBL/GenBank/DDBJ databases">
        <title>Genomic Encyclopedia of Type Strains, Phase IV (KMG-IV): sequencing the most valuable type-strain genomes for metagenomic binning, comparative biology and taxonomic classification.</title>
        <authorList>
            <person name="Goeker M."/>
        </authorList>
    </citation>
    <scope>NUCLEOTIDE SEQUENCE</scope>
    <source>
        <strain evidence="9">DSM 21202</strain>
    </source>
</reference>
<keyword evidence="3" id="KW-0808">Transferase</keyword>
<evidence type="ECO:0000313" key="9">
    <source>
        <dbReference type="EMBL" id="MDQ0316342.1"/>
    </source>
</evidence>
<proteinExistence type="predicted"/>
<dbReference type="CDD" id="cd04179">
    <property type="entry name" value="DPM_DPG-synthase_like"/>
    <property type="match status" value="1"/>
</dbReference>
<dbReference type="InterPro" id="IPR050256">
    <property type="entry name" value="Glycosyltransferase_2"/>
</dbReference>
<dbReference type="GO" id="GO:0005886">
    <property type="term" value="C:plasma membrane"/>
    <property type="evidence" value="ECO:0007669"/>
    <property type="project" value="TreeGrafter"/>
</dbReference>
<keyword evidence="1" id="KW-1003">Cell membrane</keyword>
<keyword evidence="6" id="KW-1133">Transmembrane helix</keyword>
<dbReference type="InterPro" id="IPR001173">
    <property type="entry name" value="Glyco_trans_2-like"/>
</dbReference>